<dbReference type="SUPFAM" id="SSF54427">
    <property type="entry name" value="NTF2-like"/>
    <property type="match status" value="1"/>
</dbReference>
<reference evidence="3 4" key="2">
    <citation type="journal article" date="2017" name="Front. Microbiol.">
        <title>Genomics Reveals a Unique Clone of Burkholderia cenocepacia Harboring an Actively Excising Novel Genomic Island.</title>
        <authorList>
            <person name="Patil P.P."/>
            <person name="Mali S."/>
            <person name="Midha S."/>
            <person name="Gautam V."/>
            <person name="Dash L."/>
            <person name="Kumar S."/>
            <person name="Shastri J."/>
            <person name="Singhal L."/>
            <person name="Patil P.B."/>
        </authorList>
    </citation>
    <scope>NUCLEOTIDE SEQUENCE [LARGE SCALE GENOMIC DNA]</scope>
    <source>
        <strain evidence="3 4">BC-19</strain>
    </source>
</reference>
<organism evidence="3 4">
    <name type="scientific">Burkholderia cenocepacia</name>
    <dbReference type="NCBI Taxonomy" id="95486"/>
    <lineage>
        <taxon>Bacteria</taxon>
        <taxon>Pseudomonadati</taxon>
        <taxon>Pseudomonadota</taxon>
        <taxon>Betaproteobacteria</taxon>
        <taxon>Burkholderiales</taxon>
        <taxon>Burkholderiaceae</taxon>
        <taxon>Burkholderia</taxon>
        <taxon>Burkholderia cepacia complex</taxon>
    </lineage>
</organism>
<name>A0ABD4UPK8_9BURK</name>
<accession>A0ABD4UPK8</accession>
<dbReference type="PANTHER" id="PTHR47894">
    <property type="entry name" value="HTH-TYPE TRANSCRIPTIONAL REGULATOR GADX"/>
    <property type="match status" value="1"/>
</dbReference>
<evidence type="ECO:0000256" key="1">
    <source>
        <dbReference type="ARBA" id="ARBA00023125"/>
    </source>
</evidence>
<sequence length="358" mass="39731">MGPQMISPDFVDDALACLRRRGLPTVPVLRAAGLPAAVHEPVTPQQYGRLWLAIAGALDDEFFGLAARPMRRGSFTLLCHAVLRAGTLDKALRRALKFLRVVLDEPHGELVVADGQAQIVLAQSGAPYPAFAYRTFWLILLGVACWLIGRRIPLQRIDFACPSAGQRSDYHQFFGVPVHFDRPDSRLAFNAAYLALPTIRSEQALKTFLRGAPGNLLVRYRHDTGWVAKTRAHLKARPAAEWPDFDTLAVRLDTTPATLRRRLRSEGQSFAAIKDELRGAPKEDDLTAHRAKLLRLDTLDVLERRACAIDEMILTTTRATLAGHFDGAAFAGTFAYTRVWRRSGAHWRVVAGHASQVM</sequence>
<evidence type="ECO:0000313" key="4">
    <source>
        <dbReference type="Proteomes" id="UP000191686"/>
    </source>
</evidence>
<protein>
    <submittedName>
        <fullName evidence="3">AraC family transcriptional regulator ligand-binding domain-containing protein</fullName>
    </submittedName>
</protein>
<dbReference type="InterPro" id="IPR032687">
    <property type="entry name" value="AraC-type_N"/>
</dbReference>
<dbReference type="InterPro" id="IPR032710">
    <property type="entry name" value="NTF2-like_dom_sf"/>
</dbReference>
<keyword evidence="1" id="KW-0238">DNA-binding</keyword>
<reference evidence="3 4" key="1">
    <citation type="journal article" date="2017" name="Front. Microbiol.">
        <title>Genomics reveals a unique clone of Burkholderia cenocepacia harbouring an actively excising novel genomic island.</title>
        <authorList>
            <person name="Patil P."/>
            <person name="Mali S."/>
            <person name="Midha S."/>
            <person name="Gautam V."/>
            <person name="Dash L."/>
            <person name="Kumar S."/>
            <person name="Shastri J."/>
            <person name="Singhal L."/>
            <person name="Patil P.B."/>
        </authorList>
    </citation>
    <scope>NUCLEOTIDE SEQUENCE [LARGE SCALE GENOMIC DNA]</scope>
    <source>
        <strain evidence="3 4">BC-19</strain>
    </source>
</reference>
<dbReference type="GO" id="GO:0003677">
    <property type="term" value="F:DNA binding"/>
    <property type="evidence" value="ECO:0007669"/>
    <property type="project" value="UniProtKB-KW"/>
</dbReference>
<dbReference type="RefSeq" id="WP_256870285.1">
    <property type="nucleotide sequence ID" value="NZ_JYMX02000036.1"/>
</dbReference>
<feature type="domain" description="HTH-type transcriptional regulator AraC-type N-terminal" evidence="2">
    <location>
        <begin position="22"/>
        <end position="197"/>
    </location>
</feature>
<evidence type="ECO:0000313" key="3">
    <source>
        <dbReference type="EMBL" id="MCW3715959.1"/>
    </source>
</evidence>
<proteinExistence type="predicted"/>
<dbReference type="EMBL" id="JYMX02000036">
    <property type="protein sequence ID" value="MCW3715959.1"/>
    <property type="molecule type" value="Genomic_DNA"/>
</dbReference>
<gene>
    <name evidence="3" type="ORF">UE95_032185</name>
</gene>
<dbReference type="AlphaFoldDB" id="A0ABD4UPK8"/>
<dbReference type="Pfam" id="PF12625">
    <property type="entry name" value="Arabinose_bd"/>
    <property type="match status" value="1"/>
</dbReference>
<evidence type="ECO:0000259" key="2">
    <source>
        <dbReference type="Pfam" id="PF12625"/>
    </source>
</evidence>
<comment type="caution">
    <text evidence="3">The sequence shown here is derived from an EMBL/GenBank/DDBJ whole genome shotgun (WGS) entry which is preliminary data.</text>
</comment>
<dbReference type="PANTHER" id="PTHR47894:SF1">
    <property type="entry name" value="HTH-TYPE TRANSCRIPTIONAL REGULATOR VQSM"/>
    <property type="match status" value="1"/>
</dbReference>
<dbReference type="Gene3D" id="3.10.450.50">
    <property type="match status" value="1"/>
</dbReference>
<dbReference type="Proteomes" id="UP000191686">
    <property type="component" value="Unassembled WGS sequence"/>
</dbReference>